<evidence type="ECO:0000256" key="4">
    <source>
        <dbReference type="ARBA" id="ARBA00022884"/>
    </source>
</evidence>
<dbReference type="GO" id="GO:0045947">
    <property type="term" value="P:negative regulation of translational initiation"/>
    <property type="evidence" value="ECO:0007669"/>
    <property type="project" value="TreeGrafter"/>
</dbReference>
<gene>
    <name evidence="5" type="ORF">UFOPK3564_02990</name>
</gene>
<proteinExistence type="inferred from homology"/>
<keyword evidence="4" id="KW-0694">RNA-binding</keyword>
<dbReference type="PANTHER" id="PTHR34984">
    <property type="entry name" value="CARBON STORAGE REGULATOR"/>
    <property type="match status" value="1"/>
</dbReference>
<dbReference type="PANTHER" id="PTHR34984:SF1">
    <property type="entry name" value="CARBON STORAGE REGULATOR"/>
    <property type="match status" value="1"/>
</dbReference>
<protein>
    <submittedName>
        <fullName evidence="5">Unannotated protein</fullName>
    </submittedName>
</protein>
<dbReference type="Gene3D" id="2.60.40.4380">
    <property type="entry name" value="Translational regulator CsrA"/>
    <property type="match status" value="1"/>
</dbReference>
<dbReference type="GO" id="GO:0048027">
    <property type="term" value="F:mRNA 5'-UTR binding"/>
    <property type="evidence" value="ECO:0007669"/>
    <property type="project" value="TreeGrafter"/>
</dbReference>
<dbReference type="EMBL" id="CAFBMK010000250">
    <property type="protein sequence ID" value="CAB4941583.1"/>
    <property type="molecule type" value="Genomic_DNA"/>
</dbReference>
<evidence type="ECO:0000256" key="3">
    <source>
        <dbReference type="ARBA" id="ARBA00022845"/>
    </source>
</evidence>
<organism evidence="5">
    <name type="scientific">freshwater metagenome</name>
    <dbReference type="NCBI Taxonomy" id="449393"/>
    <lineage>
        <taxon>unclassified sequences</taxon>
        <taxon>metagenomes</taxon>
        <taxon>ecological metagenomes</taxon>
    </lineage>
</organism>
<sequence>MLIVTRREGEKLMIGDDVVVSIVEVSGGTVKLGIDAPRSVPIYREELWAAVRDENRAAAEAPATLPSLPRRG</sequence>
<dbReference type="AlphaFoldDB" id="A0A6J7JEC4"/>
<keyword evidence="2" id="KW-0678">Repressor</keyword>
<dbReference type="InterPro" id="IPR036107">
    <property type="entry name" value="CsrA_sf"/>
</dbReference>
<evidence type="ECO:0000256" key="1">
    <source>
        <dbReference type="ARBA" id="ARBA00022490"/>
    </source>
</evidence>
<dbReference type="FunFam" id="2.60.40.4380:FF:000002">
    <property type="entry name" value="Translational regulator CsrA"/>
    <property type="match status" value="1"/>
</dbReference>
<reference evidence="5" key="1">
    <citation type="submission" date="2020-05" db="EMBL/GenBank/DDBJ databases">
        <authorList>
            <person name="Chiriac C."/>
            <person name="Salcher M."/>
            <person name="Ghai R."/>
            <person name="Kavagutti S V."/>
        </authorList>
    </citation>
    <scope>NUCLEOTIDE SEQUENCE</scope>
</reference>
<dbReference type="GO" id="GO:0006402">
    <property type="term" value="P:mRNA catabolic process"/>
    <property type="evidence" value="ECO:0007669"/>
    <property type="project" value="InterPro"/>
</dbReference>
<accession>A0A6J7JEC4</accession>
<dbReference type="SUPFAM" id="SSF117130">
    <property type="entry name" value="CsrA-like"/>
    <property type="match status" value="1"/>
</dbReference>
<keyword evidence="3" id="KW-0810">Translation regulation</keyword>
<dbReference type="GO" id="GO:0006109">
    <property type="term" value="P:regulation of carbohydrate metabolic process"/>
    <property type="evidence" value="ECO:0007669"/>
    <property type="project" value="InterPro"/>
</dbReference>
<dbReference type="NCBIfam" id="NF002469">
    <property type="entry name" value="PRK01712.1"/>
    <property type="match status" value="1"/>
</dbReference>
<dbReference type="HAMAP" id="MF_00167">
    <property type="entry name" value="CsrA"/>
    <property type="match status" value="1"/>
</dbReference>
<dbReference type="GO" id="GO:0005829">
    <property type="term" value="C:cytosol"/>
    <property type="evidence" value="ECO:0007669"/>
    <property type="project" value="TreeGrafter"/>
</dbReference>
<dbReference type="Pfam" id="PF02599">
    <property type="entry name" value="CsrA"/>
    <property type="match status" value="1"/>
</dbReference>
<evidence type="ECO:0000256" key="2">
    <source>
        <dbReference type="ARBA" id="ARBA00022491"/>
    </source>
</evidence>
<evidence type="ECO:0000313" key="5">
    <source>
        <dbReference type="EMBL" id="CAB4941583.1"/>
    </source>
</evidence>
<name>A0A6J7JEC4_9ZZZZ</name>
<dbReference type="InterPro" id="IPR003751">
    <property type="entry name" value="CsrA"/>
</dbReference>
<keyword evidence="1" id="KW-0963">Cytoplasm</keyword>